<dbReference type="Gene3D" id="2.40.260.10">
    <property type="entry name" value="Sortase"/>
    <property type="match status" value="1"/>
</dbReference>
<dbReference type="InterPro" id="IPR023365">
    <property type="entry name" value="Sortase_dom-sf"/>
</dbReference>
<organism evidence="2 3">
    <name type="scientific">Vallicoccus soli</name>
    <dbReference type="NCBI Taxonomy" id="2339232"/>
    <lineage>
        <taxon>Bacteria</taxon>
        <taxon>Bacillati</taxon>
        <taxon>Actinomycetota</taxon>
        <taxon>Actinomycetes</taxon>
        <taxon>Motilibacterales</taxon>
        <taxon>Vallicoccaceae</taxon>
        <taxon>Vallicoccus</taxon>
    </lineage>
</organism>
<evidence type="ECO:0000256" key="1">
    <source>
        <dbReference type="SAM" id="MobiDB-lite"/>
    </source>
</evidence>
<dbReference type="CDD" id="cd05829">
    <property type="entry name" value="Sortase_F"/>
    <property type="match status" value="1"/>
</dbReference>
<evidence type="ECO:0000313" key="3">
    <source>
        <dbReference type="Proteomes" id="UP000265614"/>
    </source>
</evidence>
<dbReference type="SUPFAM" id="SSF63817">
    <property type="entry name" value="Sortase"/>
    <property type="match status" value="1"/>
</dbReference>
<dbReference type="RefSeq" id="WP_119951451.1">
    <property type="nucleotide sequence ID" value="NZ_QZEZ01000008.1"/>
</dbReference>
<gene>
    <name evidence="2" type="ORF">D5H78_15725</name>
</gene>
<sequence>MRRRSGRVRRRDLAGLAGGAALLVSGLGLWAGSGAQVRADVGALPAPVPSAAPEPVVTATASPRAPAPSRAPRPVRATPFAPPSAAFVPERLVLPAVDVDQPVVPVAAGAGVLDVPEDPDVVGWWRDGARPGSGVGSAVLVGHVDSARYGRGPLARVVDLRPGDRAELGGRRVQGGAGERSYEVVAVRTFVKERLPAERLFTARGPERLVVVTCGGSYDRDRGGWDSNVVVVLEPV</sequence>
<dbReference type="Proteomes" id="UP000265614">
    <property type="component" value="Unassembled WGS sequence"/>
</dbReference>
<comment type="caution">
    <text evidence="2">The sequence shown here is derived from an EMBL/GenBank/DDBJ whole genome shotgun (WGS) entry which is preliminary data.</text>
</comment>
<reference evidence="2 3" key="1">
    <citation type="submission" date="2018-09" db="EMBL/GenBank/DDBJ databases">
        <title>YIM 75000 draft genome.</title>
        <authorList>
            <person name="Tang S."/>
            <person name="Feng Y."/>
        </authorList>
    </citation>
    <scope>NUCLEOTIDE SEQUENCE [LARGE SCALE GENOMIC DNA]</scope>
    <source>
        <strain evidence="2 3">YIM 75000</strain>
    </source>
</reference>
<proteinExistence type="predicted"/>
<feature type="region of interest" description="Disordered" evidence="1">
    <location>
        <begin position="50"/>
        <end position="76"/>
    </location>
</feature>
<keyword evidence="3" id="KW-1185">Reference proteome</keyword>
<protein>
    <submittedName>
        <fullName evidence="2">Class F sortase</fullName>
    </submittedName>
</protein>
<dbReference type="AlphaFoldDB" id="A0A3A3YSV9"/>
<dbReference type="EMBL" id="QZEZ01000008">
    <property type="protein sequence ID" value="RJK93780.1"/>
    <property type="molecule type" value="Genomic_DNA"/>
</dbReference>
<dbReference type="InterPro" id="IPR042001">
    <property type="entry name" value="Sortase_F"/>
</dbReference>
<dbReference type="OrthoDB" id="525039at2"/>
<feature type="compositionally biased region" description="Low complexity" evidence="1">
    <location>
        <begin position="53"/>
        <end position="64"/>
    </location>
</feature>
<accession>A0A3A3YSV9</accession>
<name>A0A3A3YSV9_9ACTN</name>
<evidence type="ECO:0000313" key="2">
    <source>
        <dbReference type="EMBL" id="RJK93780.1"/>
    </source>
</evidence>